<reference evidence="9" key="1">
    <citation type="journal article" date="2019" name="Int. J. Syst. Evol. Microbiol.">
        <title>The Global Catalogue of Microorganisms (GCM) 10K type strain sequencing project: providing services to taxonomists for standard genome sequencing and annotation.</title>
        <authorList>
            <consortium name="The Broad Institute Genomics Platform"/>
            <consortium name="The Broad Institute Genome Sequencing Center for Infectious Disease"/>
            <person name="Wu L."/>
            <person name="Ma J."/>
        </authorList>
    </citation>
    <scope>NUCLEOTIDE SEQUENCE [LARGE SCALE GENOMIC DNA]</scope>
    <source>
        <strain evidence="9">CCM 7941</strain>
    </source>
</reference>
<sequence length="547" mass="59247">MDAYDYIIVGAGSAGCVLAARLSEDPAVKVLLLEAGGEDRSILFHMPAGVGKLIGGEFANWHYYTEPQQHLNGRKLFWPRGKVLGGSSSINGMVYIRGHARDYDQWRQMGNEGWSFAEVLPYFRRAESNQNGASAFHGGDGPLGVSNPPGTNVLFDAFVQAGLQAGHPRTDDFNGPRQEGMGYYQLTIRDNRRCSAAVAYLKPALGRPNLRVEVNALTSRVLFEGRRATGVEYAQGGKTVRARAGREVILCGGAVNTPQVLMLSGIGDGEYLRGFGIEAVADLPGVGRNLQDHLDVGVQYECPLPITLHGQNRPLARLKTGLAYLLFRKGLGRSPGLESGAFLKTRPDLEIPDVQIHFVAAITIDHARTPSDRHGFTIHVCPLRPESRGYIGLHSPDPARAPLIQPEYLSAERDIEVMRAGVRMIRDIVGRPAMDRYRGPEYAPGAAAQDDAAIDAWIRDAAETLYHPVGTARMGNDPMAVVDSRCRVHGVSGLRVVDASVMPTLVGGNTNAPTIMIAEKISDDIRGRAPLPAEHVTIAEDLSRDAA</sequence>
<dbReference type="PIRSF" id="PIRSF000137">
    <property type="entry name" value="Alcohol_oxidase"/>
    <property type="match status" value="1"/>
</dbReference>
<dbReference type="SUPFAM" id="SSF51905">
    <property type="entry name" value="FAD/NAD(P)-binding domain"/>
    <property type="match status" value="1"/>
</dbReference>
<protein>
    <submittedName>
        <fullName evidence="8">Choline dehydrogenase</fullName>
        <ecNumber evidence="8">1.1.99.1</ecNumber>
    </submittedName>
</protein>
<dbReference type="Gene3D" id="3.30.560.10">
    <property type="entry name" value="Glucose Oxidase, domain 3"/>
    <property type="match status" value="1"/>
</dbReference>
<evidence type="ECO:0000256" key="1">
    <source>
        <dbReference type="ARBA" id="ARBA00001974"/>
    </source>
</evidence>
<evidence type="ECO:0000259" key="6">
    <source>
        <dbReference type="PROSITE" id="PS00623"/>
    </source>
</evidence>
<dbReference type="SUPFAM" id="SSF54373">
    <property type="entry name" value="FAD-linked reductases, C-terminal domain"/>
    <property type="match status" value="1"/>
</dbReference>
<accession>A0ABV7LHD3</accession>
<comment type="caution">
    <text evidence="8">The sequence shown here is derived from an EMBL/GenBank/DDBJ whole genome shotgun (WGS) entry which is preliminary data.</text>
</comment>
<keyword evidence="4 5" id="KW-0274">FAD</keyword>
<dbReference type="EC" id="1.1.99.1" evidence="8"/>
<dbReference type="Proteomes" id="UP001595536">
    <property type="component" value="Unassembled WGS sequence"/>
</dbReference>
<dbReference type="PANTHER" id="PTHR11552">
    <property type="entry name" value="GLUCOSE-METHANOL-CHOLINE GMC OXIDOREDUCTASE"/>
    <property type="match status" value="1"/>
</dbReference>
<evidence type="ECO:0000256" key="3">
    <source>
        <dbReference type="ARBA" id="ARBA00022630"/>
    </source>
</evidence>
<dbReference type="NCBIfam" id="NF002550">
    <property type="entry name" value="PRK02106.1"/>
    <property type="match status" value="1"/>
</dbReference>
<dbReference type="Pfam" id="PF05199">
    <property type="entry name" value="GMC_oxred_C"/>
    <property type="match status" value="1"/>
</dbReference>
<feature type="domain" description="Glucose-methanol-choline oxidoreductase N-terminal" evidence="7">
    <location>
        <begin position="253"/>
        <end position="267"/>
    </location>
</feature>
<dbReference type="InterPro" id="IPR012132">
    <property type="entry name" value="GMC_OxRdtase"/>
</dbReference>
<evidence type="ECO:0000313" key="9">
    <source>
        <dbReference type="Proteomes" id="UP001595536"/>
    </source>
</evidence>
<dbReference type="GO" id="GO:0008812">
    <property type="term" value="F:choline dehydrogenase activity"/>
    <property type="evidence" value="ECO:0007669"/>
    <property type="project" value="UniProtKB-EC"/>
</dbReference>
<dbReference type="InterPro" id="IPR000172">
    <property type="entry name" value="GMC_OxRdtase_N"/>
</dbReference>
<evidence type="ECO:0000259" key="7">
    <source>
        <dbReference type="PROSITE" id="PS00624"/>
    </source>
</evidence>
<evidence type="ECO:0000256" key="5">
    <source>
        <dbReference type="RuleBase" id="RU003968"/>
    </source>
</evidence>
<comment type="cofactor">
    <cofactor evidence="1">
        <name>FAD</name>
        <dbReference type="ChEBI" id="CHEBI:57692"/>
    </cofactor>
</comment>
<gene>
    <name evidence="8" type="ORF">ACFOEX_12710</name>
</gene>
<dbReference type="EMBL" id="JBHRUV010000094">
    <property type="protein sequence ID" value="MFC3267202.1"/>
    <property type="molecule type" value="Genomic_DNA"/>
</dbReference>
<dbReference type="RefSeq" id="WP_376830481.1">
    <property type="nucleotide sequence ID" value="NZ_JBHLWR010000006.1"/>
</dbReference>
<keyword evidence="3 5" id="KW-0285">Flavoprotein</keyword>
<dbReference type="InterPro" id="IPR007867">
    <property type="entry name" value="GMC_OxRtase_C"/>
</dbReference>
<dbReference type="InterPro" id="IPR036188">
    <property type="entry name" value="FAD/NAD-bd_sf"/>
</dbReference>
<dbReference type="PROSITE" id="PS00623">
    <property type="entry name" value="GMC_OXRED_1"/>
    <property type="match status" value="1"/>
</dbReference>
<evidence type="ECO:0000313" key="8">
    <source>
        <dbReference type="EMBL" id="MFC3267202.1"/>
    </source>
</evidence>
<dbReference type="PANTHER" id="PTHR11552:SF147">
    <property type="entry name" value="CHOLINE DEHYDROGENASE, MITOCHONDRIAL"/>
    <property type="match status" value="1"/>
</dbReference>
<feature type="domain" description="Glucose-methanol-choline oxidoreductase N-terminal" evidence="6">
    <location>
        <begin position="81"/>
        <end position="104"/>
    </location>
</feature>
<evidence type="ECO:0000256" key="4">
    <source>
        <dbReference type="ARBA" id="ARBA00022827"/>
    </source>
</evidence>
<evidence type="ECO:0000256" key="2">
    <source>
        <dbReference type="ARBA" id="ARBA00010790"/>
    </source>
</evidence>
<dbReference type="Pfam" id="PF00732">
    <property type="entry name" value="GMC_oxred_N"/>
    <property type="match status" value="1"/>
</dbReference>
<organism evidence="8 9">
    <name type="scientific">Camelimonas abortus</name>
    <dbReference type="NCBI Taxonomy" id="1017184"/>
    <lineage>
        <taxon>Bacteria</taxon>
        <taxon>Pseudomonadati</taxon>
        <taxon>Pseudomonadota</taxon>
        <taxon>Alphaproteobacteria</taxon>
        <taxon>Hyphomicrobiales</taxon>
        <taxon>Chelatococcaceae</taxon>
        <taxon>Camelimonas</taxon>
    </lineage>
</organism>
<dbReference type="PROSITE" id="PS00624">
    <property type="entry name" value="GMC_OXRED_2"/>
    <property type="match status" value="1"/>
</dbReference>
<name>A0ABV7LHD3_9HYPH</name>
<comment type="similarity">
    <text evidence="2 5">Belongs to the GMC oxidoreductase family.</text>
</comment>
<proteinExistence type="inferred from homology"/>
<dbReference type="Gene3D" id="3.50.50.60">
    <property type="entry name" value="FAD/NAD(P)-binding domain"/>
    <property type="match status" value="1"/>
</dbReference>
<keyword evidence="8" id="KW-0560">Oxidoreductase</keyword>
<keyword evidence="9" id="KW-1185">Reference proteome</keyword>